<dbReference type="InterPro" id="IPR036875">
    <property type="entry name" value="Znf_CCHC_sf"/>
</dbReference>
<dbReference type="SUPFAM" id="SSF64268">
    <property type="entry name" value="PX domain"/>
    <property type="match status" value="1"/>
</dbReference>
<evidence type="ECO:0000256" key="2">
    <source>
        <dbReference type="SAM" id="MobiDB-lite"/>
    </source>
</evidence>
<comment type="caution">
    <text evidence="4">The sequence shown here is derived from an EMBL/GenBank/DDBJ whole genome shotgun (WGS) entry which is preliminary data.</text>
</comment>
<name>A0A9W7X0F0_TRIRA</name>
<dbReference type="InterPro" id="IPR001660">
    <property type="entry name" value="SAM"/>
</dbReference>
<feature type="region of interest" description="Disordered" evidence="2">
    <location>
        <begin position="688"/>
        <end position="707"/>
    </location>
</feature>
<dbReference type="SMART" id="SM00343">
    <property type="entry name" value="ZnF_C2HC"/>
    <property type="match status" value="1"/>
</dbReference>
<dbReference type="EMBL" id="JAFHDT010000003">
    <property type="protein sequence ID" value="KAI7812162.1"/>
    <property type="molecule type" value="Genomic_DNA"/>
</dbReference>
<organism evidence="4 5">
    <name type="scientific">Triplophysa rosa</name>
    <name type="common">Cave loach</name>
    <dbReference type="NCBI Taxonomy" id="992332"/>
    <lineage>
        <taxon>Eukaryota</taxon>
        <taxon>Metazoa</taxon>
        <taxon>Chordata</taxon>
        <taxon>Craniata</taxon>
        <taxon>Vertebrata</taxon>
        <taxon>Euteleostomi</taxon>
        <taxon>Actinopterygii</taxon>
        <taxon>Neopterygii</taxon>
        <taxon>Teleostei</taxon>
        <taxon>Ostariophysi</taxon>
        <taxon>Cypriniformes</taxon>
        <taxon>Nemacheilidae</taxon>
        <taxon>Triplophysa</taxon>
    </lineage>
</organism>
<feature type="compositionally biased region" description="Basic and acidic residues" evidence="2">
    <location>
        <begin position="580"/>
        <end position="604"/>
    </location>
</feature>
<keyword evidence="1" id="KW-0479">Metal-binding</keyword>
<dbReference type="AlphaFoldDB" id="A0A9W7X0F0"/>
<dbReference type="SUPFAM" id="SSF47769">
    <property type="entry name" value="SAM/Pointed domain"/>
    <property type="match status" value="1"/>
</dbReference>
<dbReference type="InterPro" id="IPR001878">
    <property type="entry name" value="Znf_CCHC"/>
</dbReference>
<dbReference type="PANTHER" id="PTHR16195">
    <property type="entry name" value="ZINC FINGER CCHC DOMAIN CONTAINING PROTEIN"/>
    <property type="match status" value="1"/>
</dbReference>
<dbReference type="Proteomes" id="UP001059041">
    <property type="component" value="Linkage Group LG3"/>
</dbReference>
<dbReference type="Pfam" id="PF00536">
    <property type="entry name" value="SAM_1"/>
    <property type="match status" value="1"/>
</dbReference>
<evidence type="ECO:0000313" key="5">
    <source>
        <dbReference type="Proteomes" id="UP001059041"/>
    </source>
</evidence>
<dbReference type="Pfam" id="PF00098">
    <property type="entry name" value="zf-CCHC"/>
    <property type="match status" value="1"/>
</dbReference>
<gene>
    <name evidence="4" type="ORF">IRJ41_022440</name>
</gene>
<keyword evidence="1" id="KW-0862">Zinc</keyword>
<feature type="domain" description="CCHC-type" evidence="3">
    <location>
        <begin position="937"/>
        <end position="952"/>
    </location>
</feature>
<sequence length="978" mass="104911">MKSTNLVKMVEDRGFVQREDVYRWFSMLSSAQRAEFLCGLLDLCVPVELRFLGSCLEDLARKDYHSLRDAEIKANNPADLANLTNITDEVVRSKLLVSLALLSSDNRVSAGVLFRTLTHIDTIINNYGLQLNDGRTGEQFLLLFTMASSHPAFSFHQKQVLRQELAQIQEILQVTVGDAPSTSHGGGTTGVATPPFSSYTFGSYQAGCPCCTKTPQREVAGGQTDDGLGPGIMSPSQSLLCHELPLKAHAGKPSKVYVERIDLRGVTAKTDKPTEYILDILWSDSTLSTISKTPQEVLEFISQLSQLFPDECLEKLLPPMPGLTNDSAHELDPRCLTSLPPQVLKHDKVSSFFSTSSAPQLPTSTNVGCLLQYRTSRPICGVASIQPVLGIHASLPQNSQAHLPPLPPQTAMAILPNSTVPMGDGSPPQAHLPNHGPQQSHPSLEQNGILDWLRKLRLHKYYPVFKQLTMEEFLALTEEDLNKYDLTQGAKKKLKTQLELQKEKLEKRYVVSQFPVSCGGVARVTPSNHVGPLTNTHAGTGTELRVDVENSSLPVPRDSGSSSGYSSAPSSPMTPLSRDASFDRVKDPHRRADSSLDPGEKERSCFLLNPAVSASPSRPTAQVLPVQNDPSHMSLPPPSLPLLCPGRILNSPHKPRPSPLCPEERSKLMGSGVRLDNIYPGMSLDGSSVHQDVSGPRGPLTVHRSPPGLMVETSTSLTSTSNTLHHVSHPPLHLQVSFSSPRAGSYPFSTPSSCPSSSSSTRPSFSPVSGVPKATASSVPMAAVHGNTYCVNSTPAVTPSSSPASTENTAYASVQANSSNSSSSLCVCSSCGCSGNCGSYGALPANYAGYFPHPFSGTSVFTLGPLLHFSPLLTGSSTASPFSYPLVAPPIYNSSLSHDSQQNLVLPPVQGFLGGGVYQPQGMMGNSGHRKTGTVSCYNCGLSGHRAQDCKQPAMDLAQQGTYRLKYSPQTDGQDTGD</sequence>
<evidence type="ECO:0000313" key="4">
    <source>
        <dbReference type="EMBL" id="KAI7812162.1"/>
    </source>
</evidence>
<feature type="region of interest" description="Disordered" evidence="2">
    <location>
        <begin position="400"/>
        <end position="444"/>
    </location>
</feature>
<dbReference type="GO" id="GO:0008270">
    <property type="term" value="F:zinc ion binding"/>
    <property type="evidence" value="ECO:0007669"/>
    <property type="project" value="UniProtKB-KW"/>
</dbReference>
<dbReference type="InterPro" id="IPR036871">
    <property type="entry name" value="PX_dom_sf"/>
</dbReference>
<dbReference type="InterPro" id="IPR057327">
    <property type="entry name" value="Vts1_dom"/>
</dbReference>
<dbReference type="Gene3D" id="1.10.150.50">
    <property type="entry name" value="Transcription Factor, Ets-1"/>
    <property type="match status" value="1"/>
</dbReference>
<accession>A0A9W7X0F0</accession>
<feature type="region of interest" description="Disordered" evidence="2">
    <location>
        <begin position="551"/>
        <end position="637"/>
    </location>
</feature>
<dbReference type="Pfam" id="PF25479">
    <property type="entry name" value="Vts1"/>
    <property type="match status" value="1"/>
</dbReference>
<dbReference type="InterPro" id="IPR058599">
    <property type="entry name" value="PHAT_Smg/ZCCHC2-like"/>
</dbReference>
<keyword evidence="1" id="KW-0863">Zinc-finger</keyword>
<protein>
    <submittedName>
        <fullName evidence="4">Zinc finger CCHC domain-containing protein 14</fullName>
    </submittedName>
</protein>
<dbReference type="InterPro" id="IPR013761">
    <property type="entry name" value="SAM/pointed_sf"/>
</dbReference>
<dbReference type="GO" id="GO:0003676">
    <property type="term" value="F:nucleic acid binding"/>
    <property type="evidence" value="ECO:0007669"/>
    <property type="project" value="InterPro"/>
</dbReference>
<dbReference type="Gene3D" id="3.30.1520.10">
    <property type="entry name" value="Phox-like domain"/>
    <property type="match status" value="1"/>
</dbReference>
<feature type="region of interest" description="Disordered" evidence="2">
    <location>
        <begin position="749"/>
        <end position="772"/>
    </location>
</feature>
<evidence type="ECO:0000259" key="3">
    <source>
        <dbReference type="PROSITE" id="PS50158"/>
    </source>
</evidence>
<dbReference type="GO" id="GO:0035091">
    <property type="term" value="F:phosphatidylinositol binding"/>
    <property type="evidence" value="ECO:0007669"/>
    <property type="project" value="InterPro"/>
</dbReference>
<dbReference type="PROSITE" id="PS50158">
    <property type="entry name" value="ZF_CCHC"/>
    <property type="match status" value="1"/>
</dbReference>
<dbReference type="Pfam" id="PF26034">
    <property type="entry name" value="PHAT_SMAUG"/>
    <property type="match status" value="1"/>
</dbReference>
<keyword evidence="5" id="KW-1185">Reference proteome</keyword>
<dbReference type="SUPFAM" id="SSF57756">
    <property type="entry name" value="Retrovirus zinc finger-like domains"/>
    <property type="match status" value="1"/>
</dbReference>
<dbReference type="InterPro" id="IPR042344">
    <property type="entry name" value="ZCCHC14"/>
</dbReference>
<reference evidence="4" key="1">
    <citation type="submission" date="2021-02" db="EMBL/GenBank/DDBJ databases">
        <title>Comparative genomics reveals that relaxation of natural selection precedes convergent phenotypic evolution of cavefish.</title>
        <authorList>
            <person name="Peng Z."/>
        </authorList>
    </citation>
    <scope>NUCLEOTIDE SEQUENCE</scope>
    <source>
        <tissue evidence="4">Muscle</tissue>
    </source>
</reference>
<feature type="compositionally biased region" description="Low complexity" evidence="2">
    <location>
        <begin position="559"/>
        <end position="571"/>
    </location>
</feature>
<dbReference type="OrthoDB" id="6361509at2759"/>
<proteinExistence type="predicted"/>
<evidence type="ECO:0000256" key="1">
    <source>
        <dbReference type="PROSITE-ProRule" id="PRU00047"/>
    </source>
</evidence>
<dbReference type="PANTHER" id="PTHR16195:SF16">
    <property type="entry name" value="ZINC FINGER CCHC DOMAIN-CONTAINING PROTEIN 14"/>
    <property type="match status" value="1"/>
</dbReference>
<dbReference type="Gene3D" id="4.10.60.10">
    <property type="entry name" value="Zinc finger, CCHC-type"/>
    <property type="match status" value="1"/>
</dbReference>
<feature type="compositionally biased region" description="Low complexity" evidence="2">
    <location>
        <begin position="749"/>
        <end position="769"/>
    </location>
</feature>